<sequence length="429" mass="46367">MGPPKKAKAKASASGSAKKKAKKASSKNAEPMTVDGEQAGPSIPAVWRPGLDEVGEDEELQYDPSTYDCMHIMSLDWPCLSFDIVPDGLGGPRSAFPHTLTLVAGTQAANARQNSLALMKLSDLGQGKHGDKAPKEDDSDDDMSDSDDEEEGNPVMHLRQVALSCGVNRVRAMPQQPGVVASWGDNGQVSIWDMGLQLAEVTAAEDERAQRGRPQRQEPRHVHRHSGEGYALDWSRASPGRLASGDCRRGIHVWDANEKGNWSVSGRYQGHEDSVEDIQWSPVEGTVFASCSVDKTIRIWDTRGKAVPQLSVVAHATDVNVISWSAQSTFMGPVTSVEWCPAEATMLATSSADGQLAVWDLAVERDPEEEAALAAHMNAASPEDLPAQLLFVHLSQSEIKEAHWHPQIPGMIITTAAEGFTIFKPSNVP</sequence>
<comment type="similarity">
    <text evidence="2">Belongs to the WD repeat RBAP46/RBAP48/MSI1 family.</text>
</comment>
<feature type="region of interest" description="Disordered" evidence="8">
    <location>
        <begin position="205"/>
        <end position="227"/>
    </location>
</feature>
<keyword evidence="11" id="KW-1185">Reference proteome</keyword>
<feature type="repeat" description="WD" evidence="7">
    <location>
        <begin position="268"/>
        <end position="303"/>
    </location>
</feature>
<feature type="compositionally biased region" description="Basic and acidic residues" evidence="8">
    <location>
        <begin position="126"/>
        <end position="136"/>
    </location>
</feature>
<evidence type="ECO:0000256" key="4">
    <source>
        <dbReference type="ARBA" id="ARBA00022737"/>
    </source>
</evidence>
<name>A0ABR2YC30_9CHLO</name>
<dbReference type="InterPro" id="IPR001680">
    <property type="entry name" value="WD40_rpt"/>
</dbReference>
<dbReference type="Proteomes" id="UP001491310">
    <property type="component" value="Unassembled WGS sequence"/>
</dbReference>
<gene>
    <name evidence="10" type="ORF">WJX75_003196</name>
</gene>
<feature type="compositionally biased region" description="Acidic residues" evidence="8">
    <location>
        <begin position="137"/>
        <end position="152"/>
    </location>
</feature>
<dbReference type="Pfam" id="PF00400">
    <property type="entry name" value="WD40"/>
    <property type="match status" value="2"/>
</dbReference>
<comment type="caution">
    <text evidence="10">The sequence shown here is derived from an EMBL/GenBank/DDBJ whole genome shotgun (WGS) entry which is preliminary data.</text>
</comment>
<dbReference type="Gene3D" id="2.130.10.10">
    <property type="entry name" value="YVTN repeat-like/Quinoprotein amine dehydrogenase"/>
    <property type="match status" value="2"/>
</dbReference>
<evidence type="ECO:0000256" key="2">
    <source>
        <dbReference type="ARBA" id="ARBA00009341"/>
    </source>
</evidence>
<dbReference type="SMART" id="SM00320">
    <property type="entry name" value="WD40"/>
    <property type="match status" value="4"/>
</dbReference>
<proteinExistence type="inferred from homology"/>
<evidence type="ECO:0000256" key="5">
    <source>
        <dbReference type="ARBA" id="ARBA00023242"/>
    </source>
</evidence>
<feature type="region of interest" description="Disordered" evidence="8">
    <location>
        <begin position="1"/>
        <end position="49"/>
    </location>
</feature>
<feature type="domain" description="Histone-binding protein RBBP4-like N-terminal" evidence="9">
    <location>
        <begin position="57"/>
        <end position="122"/>
    </location>
</feature>
<dbReference type="PROSITE" id="PS50082">
    <property type="entry name" value="WD_REPEATS_2"/>
    <property type="match status" value="2"/>
</dbReference>
<dbReference type="PROSITE" id="PS50294">
    <property type="entry name" value="WD_REPEATS_REGION"/>
    <property type="match status" value="1"/>
</dbReference>
<organism evidence="10 11">
    <name type="scientific">Coccomyxa subellipsoidea</name>
    <dbReference type="NCBI Taxonomy" id="248742"/>
    <lineage>
        <taxon>Eukaryota</taxon>
        <taxon>Viridiplantae</taxon>
        <taxon>Chlorophyta</taxon>
        <taxon>core chlorophytes</taxon>
        <taxon>Trebouxiophyceae</taxon>
        <taxon>Trebouxiophyceae incertae sedis</taxon>
        <taxon>Coccomyxaceae</taxon>
        <taxon>Coccomyxa</taxon>
    </lineage>
</organism>
<keyword evidence="3 7" id="KW-0853">WD repeat</keyword>
<dbReference type="InterPro" id="IPR051972">
    <property type="entry name" value="Glutamate-rich_WD_repeat"/>
</dbReference>
<dbReference type="SUPFAM" id="SSF50978">
    <property type="entry name" value="WD40 repeat-like"/>
    <property type="match status" value="1"/>
</dbReference>
<evidence type="ECO:0000256" key="1">
    <source>
        <dbReference type="ARBA" id="ARBA00004123"/>
    </source>
</evidence>
<dbReference type="PROSITE" id="PS00678">
    <property type="entry name" value="WD_REPEATS_1"/>
    <property type="match status" value="1"/>
</dbReference>
<evidence type="ECO:0000256" key="7">
    <source>
        <dbReference type="PROSITE-ProRule" id="PRU00221"/>
    </source>
</evidence>
<evidence type="ECO:0000313" key="11">
    <source>
        <dbReference type="Proteomes" id="UP001491310"/>
    </source>
</evidence>
<evidence type="ECO:0000313" key="10">
    <source>
        <dbReference type="EMBL" id="KAK9902072.1"/>
    </source>
</evidence>
<dbReference type="InterPro" id="IPR036322">
    <property type="entry name" value="WD40_repeat_dom_sf"/>
</dbReference>
<dbReference type="PANTHER" id="PTHR45903">
    <property type="entry name" value="GLUTAMATE-RICH WD REPEAT-CONTAINING PROTEIN 1"/>
    <property type="match status" value="1"/>
</dbReference>
<dbReference type="PANTHER" id="PTHR45903:SF1">
    <property type="entry name" value="GLUTAMATE-RICH WD REPEAT-CONTAINING PROTEIN 1"/>
    <property type="match status" value="1"/>
</dbReference>
<dbReference type="InterPro" id="IPR019775">
    <property type="entry name" value="WD40_repeat_CS"/>
</dbReference>
<keyword evidence="5" id="KW-0539">Nucleus</keyword>
<keyword evidence="4" id="KW-0677">Repeat</keyword>
<accession>A0ABR2YC30</accession>
<dbReference type="PRINTS" id="PR00320">
    <property type="entry name" value="GPROTEINBRPT"/>
</dbReference>
<dbReference type="InterPro" id="IPR022052">
    <property type="entry name" value="Histone-bd_RBBP4-like_N"/>
</dbReference>
<protein>
    <recommendedName>
        <fullName evidence="6">Glutamate-rich WD repeat-containing protein 1</fullName>
    </recommendedName>
</protein>
<feature type="compositionally biased region" description="Basic and acidic residues" evidence="8">
    <location>
        <begin position="205"/>
        <end position="220"/>
    </location>
</feature>
<dbReference type="EMBL" id="JALJOT010000016">
    <property type="protein sequence ID" value="KAK9902072.1"/>
    <property type="molecule type" value="Genomic_DNA"/>
</dbReference>
<evidence type="ECO:0000256" key="6">
    <source>
        <dbReference type="ARBA" id="ARBA00040876"/>
    </source>
</evidence>
<dbReference type="InterPro" id="IPR015943">
    <property type="entry name" value="WD40/YVTN_repeat-like_dom_sf"/>
</dbReference>
<evidence type="ECO:0000259" key="9">
    <source>
        <dbReference type="Pfam" id="PF12265"/>
    </source>
</evidence>
<dbReference type="Pfam" id="PF12265">
    <property type="entry name" value="CAF1C_H4-bd"/>
    <property type="match status" value="1"/>
</dbReference>
<feature type="repeat" description="WD" evidence="7">
    <location>
        <begin position="334"/>
        <end position="361"/>
    </location>
</feature>
<evidence type="ECO:0000256" key="8">
    <source>
        <dbReference type="SAM" id="MobiDB-lite"/>
    </source>
</evidence>
<dbReference type="InterPro" id="IPR020472">
    <property type="entry name" value="WD40_PAC1"/>
</dbReference>
<feature type="region of interest" description="Disordered" evidence="8">
    <location>
        <begin position="121"/>
        <end position="155"/>
    </location>
</feature>
<comment type="subcellular location">
    <subcellularLocation>
        <location evidence="1">Nucleus</location>
    </subcellularLocation>
</comment>
<evidence type="ECO:0000256" key="3">
    <source>
        <dbReference type="ARBA" id="ARBA00022574"/>
    </source>
</evidence>
<reference evidence="10 11" key="1">
    <citation type="journal article" date="2024" name="Nat. Commun.">
        <title>Phylogenomics reveals the evolutionary origins of lichenization in chlorophyte algae.</title>
        <authorList>
            <person name="Puginier C."/>
            <person name="Libourel C."/>
            <person name="Otte J."/>
            <person name="Skaloud P."/>
            <person name="Haon M."/>
            <person name="Grisel S."/>
            <person name="Petersen M."/>
            <person name="Berrin J.G."/>
            <person name="Delaux P.M."/>
            <person name="Dal Grande F."/>
            <person name="Keller J."/>
        </authorList>
    </citation>
    <scope>NUCLEOTIDE SEQUENCE [LARGE SCALE GENOMIC DNA]</scope>
    <source>
        <strain evidence="10 11">SAG 216-7</strain>
    </source>
</reference>